<dbReference type="Pfam" id="PF00668">
    <property type="entry name" value="Condensation"/>
    <property type="match status" value="1"/>
</dbReference>
<evidence type="ECO:0000313" key="4">
    <source>
        <dbReference type="Proteomes" id="UP001595904"/>
    </source>
</evidence>
<dbReference type="CDD" id="cd12117">
    <property type="entry name" value="A_NRPS_Srf_like"/>
    <property type="match status" value="1"/>
</dbReference>
<gene>
    <name evidence="3" type="ORF">ACFPN2_21360</name>
</gene>
<dbReference type="Gene3D" id="2.30.38.10">
    <property type="entry name" value="Luciferase, Domain 3"/>
    <property type="match status" value="1"/>
</dbReference>
<feature type="non-terminal residue" evidence="3">
    <location>
        <position position="1023"/>
    </location>
</feature>
<organism evidence="3 4">
    <name type="scientific">Steroidobacter flavus</name>
    <dbReference type="NCBI Taxonomy" id="1842136"/>
    <lineage>
        <taxon>Bacteria</taxon>
        <taxon>Pseudomonadati</taxon>
        <taxon>Pseudomonadota</taxon>
        <taxon>Gammaproteobacteria</taxon>
        <taxon>Steroidobacterales</taxon>
        <taxon>Steroidobacteraceae</taxon>
        <taxon>Steroidobacter</taxon>
    </lineage>
</organism>
<dbReference type="CDD" id="cd19531">
    <property type="entry name" value="LCL_NRPS-like"/>
    <property type="match status" value="1"/>
</dbReference>
<dbReference type="Gene3D" id="3.30.300.30">
    <property type="match status" value="1"/>
</dbReference>
<evidence type="ECO:0000259" key="2">
    <source>
        <dbReference type="Pfam" id="PF00668"/>
    </source>
</evidence>
<dbReference type="RefSeq" id="WP_380600374.1">
    <property type="nucleotide sequence ID" value="NZ_JBHSDU010000009.1"/>
</dbReference>
<dbReference type="Gene3D" id="3.30.559.10">
    <property type="entry name" value="Chloramphenicol acetyltransferase-like domain"/>
    <property type="match status" value="1"/>
</dbReference>
<feature type="domain" description="Condensation" evidence="2">
    <location>
        <begin position="50"/>
        <end position="493"/>
    </location>
</feature>
<dbReference type="SUPFAM" id="SSF56801">
    <property type="entry name" value="Acetyl-CoA synthetase-like"/>
    <property type="match status" value="1"/>
</dbReference>
<feature type="domain" description="AMP-dependent synthetase/ligase" evidence="1">
    <location>
        <begin position="514"/>
        <end position="861"/>
    </location>
</feature>
<dbReference type="NCBIfam" id="TIGR01733">
    <property type="entry name" value="AA-adenyl-dom"/>
    <property type="match status" value="1"/>
</dbReference>
<dbReference type="InterPro" id="IPR010071">
    <property type="entry name" value="AA_adenyl_dom"/>
</dbReference>
<proteinExistence type="predicted"/>
<dbReference type="EMBL" id="JBHSDU010000009">
    <property type="protein sequence ID" value="MFC4311651.1"/>
    <property type="molecule type" value="Genomic_DNA"/>
</dbReference>
<dbReference type="Pfam" id="PF00501">
    <property type="entry name" value="AMP-binding"/>
    <property type="match status" value="1"/>
</dbReference>
<name>A0ABV8SVR5_9GAMM</name>
<dbReference type="Gene3D" id="3.30.559.30">
    <property type="entry name" value="Nonribosomal peptide synthetase, condensation domain"/>
    <property type="match status" value="1"/>
</dbReference>
<dbReference type="InterPro" id="IPR001242">
    <property type="entry name" value="Condensation_dom"/>
</dbReference>
<protein>
    <submittedName>
        <fullName evidence="3">Amino acid adenylation domain-containing protein</fullName>
    </submittedName>
</protein>
<dbReference type="PANTHER" id="PTHR45527">
    <property type="entry name" value="NONRIBOSOMAL PEPTIDE SYNTHETASE"/>
    <property type="match status" value="1"/>
</dbReference>
<comment type="caution">
    <text evidence="3">The sequence shown here is derived from an EMBL/GenBank/DDBJ whole genome shotgun (WGS) entry which is preliminary data.</text>
</comment>
<dbReference type="Proteomes" id="UP001595904">
    <property type="component" value="Unassembled WGS sequence"/>
</dbReference>
<evidence type="ECO:0000313" key="3">
    <source>
        <dbReference type="EMBL" id="MFC4311651.1"/>
    </source>
</evidence>
<dbReference type="InterPro" id="IPR045851">
    <property type="entry name" value="AMP-bd_C_sf"/>
</dbReference>
<dbReference type="InterPro" id="IPR023213">
    <property type="entry name" value="CAT-like_dom_sf"/>
</dbReference>
<dbReference type="InterPro" id="IPR020845">
    <property type="entry name" value="AMP-binding_CS"/>
</dbReference>
<evidence type="ECO:0000259" key="1">
    <source>
        <dbReference type="Pfam" id="PF00501"/>
    </source>
</evidence>
<dbReference type="SUPFAM" id="SSF52777">
    <property type="entry name" value="CoA-dependent acyltransferases"/>
    <property type="match status" value="2"/>
</dbReference>
<sequence>MTESRRSDISSEHLRTLSLGEIKQLRRRLETRKSRTVLPPLVPQERGLAAPLSYAQERLWFLDQLGLVGPAYNTMMALELDGHLNVAALEHSLFEIVRRHESLRTHFESIAGNPVQVVDPPREFLLSENDLSALEKTARSLEVKLLMRQEVERRFDLSTGPMLRALLLKLRSQQHILLVTMHHIVSDGWSRSVLHHELGALYAAFARDEPSPLPELPVQYVDYAIWQRTWLTGEILDNQLRYWKKQLKDVSFQLELPSDRPRPALESFKGAEFKFVLSTSISKALKDLGRREGATLFMLALAAFQLLLSRWSGQRDIVVGAPIAGRGNREVERLIGFLVNTLILRVDVSGHLTFRQLLGRVKEVTLEAYAHQEVPFDALVKELRPDRNLACQPIFQVMLAMENYPEQQLELPGITWTPIDVDRVTTHFDLTLYLLDGQAGLAGTFEYSTDLFDESTIARMAAHLRVLLTAVIEDPDKPIAQLRMIDEAEKRKLAEVWNATTANYPRGSLIHELFEEQVRRSPDAIAALWMGEDITYWELNRRANRLADYLRERGEFIGEFVPILMQRCLLMLVAQLAVLKSGAAYVPLDPALPRERQLLMIRDCRARWALTDQPVQSVMETKSVRWVNCTDAMATVEPLPKPSQPLHLGRPLAAYVMYTSGSTGVPKGVAVPHHAISRLIFNNGYAAIDPTDCIAHCSNPAFDASTFEVWAALLNGARVLIVPQSTVIDPSRLARVLKDHGVTVLWLTIGLLTQSLAAIGCVLGQLRYLLTGGDVVEPATAKRVLREIRPQRFINAYGPTECTTFSTTQLIDSVESAEVSIPIGRPIANTQIYILDRYMELAPIGVAGEIYIGGEGVALGYVNRPQLTSERFVANPFSLTSSGRLYKTGDVARWRADGTIEFLGRHDTQVKIRGFRIELGEIEEQLRKNPQVKAAVVIACDGGAEDKRIVAYVVAEPRNKHLREESERAGDEVIGQWKVLYEETYSGPQRGPSYIGWDSSYTGQPIPEVQMQEWLSCTVERIR</sequence>
<reference evidence="4" key="1">
    <citation type="journal article" date="2019" name="Int. J. Syst. Evol. Microbiol.">
        <title>The Global Catalogue of Microorganisms (GCM) 10K type strain sequencing project: providing services to taxonomists for standard genome sequencing and annotation.</title>
        <authorList>
            <consortium name="The Broad Institute Genomics Platform"/>
            <consortium name="The Broad Institute Genome Sequencing Center for Infectious Disease"/>
            <person name="Wu L."/>
            <person name="Ma J."/>
        </authorList>
    </citation>
    <scope>NUCLEOTIDE SEQUENCE [LARGE SCALE GENOMIC DNA]</scope>
    <source>
        <strain evidence="4">CGMCC 1.10759</strain>
    </source>
</reference>
<dbReference type="PANTHER" id="PTHR45527:SF1">
    <property type="entry name" value="FATTY ACID SYNTHASE"/>
    <property type="match status" value="1"/>
</dbReference>
<dbReference type="PROSITE" id="PS00455">
    <property type="entry name" value="AMP_BINDING"/>
    <property type="match status" value="1"/>
</dbReference>
<dbReference type="Gene3D" id="3.40.50.980">
    <property type="match status" value="2"/>
</dbReference>
<keyword evidence="4" id="KW-1185">Reference proteome</keyword>
<dbReference type="InterPro" id="IPR000873">
    <property type="entry name" value="AMP-dep_synth/lig_dom"/>
</dbReference>
<accession>A0ABV8SVR5</accession>